<gene>
    <name evidence="2" type="ORF">D9O36_06755</name>
</gene>
<feature type="domain" description="Enoyl reductase (ER)" evidence="1">
    <location>
        <begin position="10"/>
        <end position="321"/>
    </location>
</feature>
<dbReference type="Gene3D" id="3.40.50.720">
    <property type="entry name" value="NAD(P)-binding Rossmann-like Domain"/>
    <property type="match status" value="1"/>
</dbReference>
<dbReference type="InterPro" id="IPR020843">
    <property type="entry name" value="ER"/>
</dbReference>
<dbReference type="Pfam" id="PF13602">
    <property type="entry name" value="ADH_zinc_N_2"/>
    <property type="match status" value="1"/>
</dbReference>
<sequence length="325" mass="34940">MRAIITTKYGSPNVLQLQYVQKPKPKSNEILVKIKAASVTRADTMMRKGTPWLGRLFIGLTKPKYPISGTGFSGVVKAVGKDVTKFEVGNAVFGESTFGAGTNAEYLCIAESGILTHKPKKLLHEEAATICDGPLTSYNFLKEMAGVQPGQSVLINGASGSLGTAAVQLAKHLGAEVTGVCSTQNIGMVISLGADKVIDYTKMDFTTIGDTYDVIFDTVGKRSYSSCKAALKPKGIYLSPVLSLSLLFQVVWTSMFGRKKAKFSATGTKPIASLLELITELMALVESGQLKAIIDKIYSLEEIKKAHEYVDTGRKRGNVIISLQS</sequence>
<evidence type="ECO:0000313" key="2">
    <source>
        <dbReference type="EMBL" id="MUH35532.1"/>
    </source>
</evidence>
<dbReference type="EMBL" id="RCNR01000009">
    <property type="protein sequence ID" value="MUH35532.1"/>
    <property type="molecule type" value="Genomic_DNA"/>
</dbReference>
<dbReference type="GO" id="GO:0016491">
    <property type="term" value="F:oxidoreductase activity"/>
    <property type="evidence" value="ECO:0007669"/>
    <property type="project" value="InterPro"/>
</dbReference>
<dbReference type="InterPro" id="IPR036291">
    <property type="entry name" value="NAD(P)-bd_dom_sf"/>
</dbReference>
<protein>
    <submittedName>
        <fullName evidence="2">NAD(P)-dependent alcohol dehydrogenase</fullName>
    </submittedName>
</protein>
<name>A0A7X2ZSD9_9FLAO</name>
<dbReference type="Gene3D" id="3.90.180.10">
    <property type="entry name" value="Medium-chain alcohol dehydrogenases, catalytic domain"/>
    <property type="match status" value="1"/>
</dbReference>
<dbReference type="AlphaFoldDB" id="A0A7X2ZSD9"/>
<comment type="caution">
    <text evidence="2">The sequence shown here is derived from an EMBL/GenBank/DDBJ whole genome shotgun (WGS) entry which is preliminary data.</text>
</comment>
<evidence type="ECO:0000313" key="3">
    <source>
        <dbReference type="Proteomes" id="UP000540519"/>
    </source>
</evidence>
<dbReference type="InterPro" id="IPR050700">
    <property type="entry name" value="YIM1/Zinc_Alcohol_DH_Fams"/>
</dbReference>
<dbReference type="OrthoDB" id="9787435at2"/>
<dbReference type="InterPro" id="IPR013154">
    <property type="entry name" value="ADH-like_N"/>
</dbReference>
<dbReference type="SMART" id="SM00829">
    <property type="entry name" value="PKS_ER"/>
    <property type="match status" value="1"/>
</dbReference>
<dbReference type="Proteomes" id="UP000540519">
    <property type="component" value="Unassembled WGS sequence"/>
</dbReference>
<keyword evidence="3" id="KW-1185">Reference proteome</keyword>
<dbReference type="SUPFAM" id="SSF50129">
    <property type="entry name" value="GroES-like"/>
    <property type="match status" value="1"/>
</dbReference>
<dbReference type="SUPFAM" id="SSF51735">
    <property type="entry name" value="NAD(P)-binding Rossmann-fold domains"/>
    <property type="match status" value="1"/>
</dbReference>
<dbReference type="InterPro" id="IPR011032">
    <property type="entry name" value="GroES-like_sf"/>
</dbReference>
<dbReference type="Pfam" id="PF08240">
    <property type="entry name" value="ADH_N"/>
    <property type="match status" value="1"/>
</dbReference>
<dbReference type="PANTHER" id="PTHR11695">
    <property type="entry name" value="ALCOHOL DEHYDROGENASE RELATED"/>
    <property type="match status" value="1"/>
</dbReference>
<accession>A0A7X2ZSD9</accession>
<proteinExistence type="predicted"/>
<reference evidence="2 3" key="1">
    <citation type="journal article" date="2019" name="Mar. Drugs">
        <title>Comparative Genomics and CAZyme Genome Repertoires of Marine Zobellia amurskyensis KMM 3526(T) and Zobellia laminariae KMM 3676(T).</title>
        <authorList>
            <person name="Chernysheva N."/>
            <person name="Bystritskaya E."/>
            <person name="Stenkova A."/>
            <person name="Golovkin I."/>
            <person name="Nedashkovskaya O."/>
            <person name="Isaeva M."/>
        </authorList>
    </citation>
    <scope>NUCLEOTIDE SEQUENCE [LARGE SCALE GENOMIC DNA]</scope>
    <source>
        <strain evidence="2 3">KMM 3526</strain>
    </source>
</reference>
<evidence type="ECO:0000259" key="1">
    <source>
        <dbReference type="SMART" id="SM00829"/>
    </source>
</evidence>
<organism evidence="2 3">
    <name type="scientific">Zobellia amurskyensis</name>
    <dbReference type="NCBI Taxonomy" id="248905"/>
    <lineage>
        <taxon>Bacteria</taxon>
        <taxon>Pseudomonadati</taxon>
        <taxon>Bacteroidota</taxon>
        <taxon>Flavobacteriia</taxon>
        <taxon>Flavobacteriales</taxon>
        <taxon>Flavobacteriaceae</taxon>
        <taxon>Zobellia</taxon>
    </lineage>
</organism>
<dbReference type="CDD" id="cd08267">
    <property type="entry name" value="MDR1"/>
    <property type="match status" value="1"/>
</dbReference>
<dbReference type="PANTHER" id="PTHR11695:SF648">
    <property type="entry name" value="ZINC-BINDING OXIDOREDUCTASE"/>
    <property type="match status" value="1"/>
</dbReference>